<evidence type="ECO:0000256" key="1">
    <source>
        <dbReference type="ARBA" id="ARBA00022527"/>
    </source>
</evidence>
<feature type="compositionally biased region" description="Low complexity" evidence="8">
    <location>
        <begin position="30"/>
        <end position="48"/>
    </location>
</feature>
<dbReference type="PANTHER" id="PTHR24345:SF0">
    <property type="entry name" value="CELL CYCLE SERINE_THREONINE-PROTEIN KINASE CDC5_MSD2"/>
    <property type="match status" value="1"/>
</dbReference>
<gene>
    <name evidence="10" type="ORF">PPRIM_AZ9-3.1.T1020073</name>
</gene>
<comment type="similarity">
    <text evidence="7">Belongs to the protein kinase superfamily.</text>
</comment>
<dbReference type="GO" id="GO:0005524">
    <property type="term" value="F:ATP binding"/>
    <property type="evidence" value="ECO:0007669"/>
    <property type="project" value="UniProtKB-UniRule"/>
</dbReference>
<protein>
    <recommendedName>
        <fullName evidence="9">Protein kinase domain-containing protein</fullName>
    </recommendedName>
</protein>
<dbReference type="Pfam" id="PF00069">
    <property type="entry name" value="Pkinase"/>
    <property type="match status" value="1"/>
</dbReference>
<dbReference type="AlphaFoldDB" id="A0A8S1P095"/>
<evidence type="ECO:0000256" key="8">
    <source>
        <dbReference type="SAM" id="MobiDB-lite"/>
    </source>
</evidence>
<keyword evidence="11" id="KW-1185">Reference proteome</keyword>
<dbReference type="InterPro" id="IPR008271">
    <property type="entry name" value="Ser/Thr_kinase_AS"/>
</dbReference>
<evidence type="ECO:0000313" key="11">
    <source>
        <dbReference type="Proteomes" id="UP000688137"/>
    </source>
</evidence>
<keyword evidence="3 6" id="KW-0547">Nucleotide-binding</keyword>
<keyword evidence="2" id="KW-0808">Transferase</keyword>
<evidence type="ECO:0000256" key="2">
    <source>
        <dbReference type="ARBA" id="ARBA00022679"/>
    </source>
</evidence>
<dbReference type="Proteomes" id="UP000688137">
    <property type="component" value="Unassembled WGS sequence"/>
</dbReference>
<dbReference type="FunFam" id="1.10.510.10:FF:002191">
    <property type="entry name" value="Uncharacterized protein"/>
    <property type="match status" value="1"/>
</dbReference>
<organism evidence="10 11">
    <name type="scientific">Paramecium primaurelia</name>
    <dbReference type="NCBI Taxonomy" id="5886"/>
    <lineage>
        <taxon>Eukaryota</taxon>
        <taxon>Sar</taxon>
        <taxon>Alveolata</taxon>
        <taxon>Ciliophora</taxon>
        <taxon>Intramacronucleata</taxon>
        <taxon>Oligohymenophorea</taxon>
        <taxon>Peniculida</taxon>
        <taxon>Parameciidae</taxon>
        <taxon>Paramecium</taxon>
    </lineage>
</organism>
<name>A0A8S1P095_PARPR</name>
<dbReference type="SMART" id="SM00220">
    <property type="entry name" value="S_TKc"/>
    <property type="match status" value="1"/>
</dbReference>
<evidence type="ECO:0000313" key="10">
    <source>
        <dbReference type="EMBL" id="CAD8096731.1"/>
    </source>
</evidence>
<keyword evidence="4" id="KW-0418">Kinase</keyword>
<dbReference type="InterPro" id="IPR000719">
    <property type="entry name" value="Prot_kinase_dom"/>
</dbReference>
<evidence type="ECO:0000256" key="5">
    <source>
        <dbReference type="ARBA" id="ARBA00022840"/>
    </source>
</evidence>
<keyword evidence="5 6" id="KW-0067">ATP-binding</keyword>
<accession>A0A8S1P095</accession>
<evidence type="ECO:0000256" key="4">
    <source>
        <dbReference type="ARBA" id="ARBA00022777"/>
    </source>
</evidence>
<dbReference type="InterPro" id="IPR017441">
    <property type="entry name" value="Protein_kinase_ATP_BS"/>
</dbReference>
<feature type="domain" description="Protein kinase" evidence="9">
    <location>
        <begin position="71"/>
        <end position="316"/>
    </location>
</feature>
<evidence type="ECO:0000259" key="9">
    <source>
        <dbReference type="PROSITE" id="PS50011"/>
    </source>
</evidence>
<dbReference type="FunFam" id="3.30.200.20:FF:000042">
    <property type="entry name" value="Aurora kinase A"/>
    <property type="match status" value="1"/>
</dbReference>
<evidence type="ECO:0000256" key="7">
    <source>
        <dbReference type="RuleBase" id="RU000304"/>
    </source>
</evidence>
<dbReference type="GO" id="GO:0005634">
    <property type="term" value="C:nucleus"/>
    <property type="evidence" value="ECO:0007669"/>
    <property type="project" value="TreeGrafter"/>
</dbReference>
<proteinExistence type="inferred from homology"/>
<reference evidence="10" key="1">
    <citation type="submission" date="2021-01" db="EMBL/GenBank/DDBJ databases">
        <authorList>
            <consortium name="Genoscope - CEA"/>
            <person name="William W."/>
        </authorList>
    </citation>
    <scope>NUCLEOTIDE SEQUENCE</scope>
</reference>
<comment type="caution">
    <text evidence="10">The sequence shown here is derived from an EMBL/GenBank/DDBJ whole genome shotgun (WGS) entry which is preliminary data.</text>
</comment>
<dbReference type="PROSITE" id="PS50011">
    <property type="entry name" value="PROTEIN_KINASE_DOM"/>
    <property type="match status" value="1"/>
</dbReference>
<evidence type="ECO:0000256" key="6">
    <source>
        <dbReference type="PROSITE-ProRule" id="PRU10141"/>
    </source>
</evidence>
<dbReference type="OMA" id="MDILPYQ"/>
<dbReference type="EMBL" id="CAJJDM010000105">
    <property type="protein sequence ID" value="CAD8096731.1"/>
    <property type="molecule type" value="Genomic_DNA"/>
</dbReference>
<keyword evidence="1 7" id="KW-0723">Serine/threonine-protein kinase</keyword>
<dbReference type="PROSITE" id="PS00108">
    <property type="entry name" value="PROTEIN_KINASE_ST"/>
    <property type="match status" value="1"/>
</dbReference>
<evidence type="ECO:0000256" key="3">
    <source>
        <dbReference type="ARBA" id="ARBA00022741"/>
    </source>
</evidence>
<dbReference type="PANTHER" id="PTHR24345">
    <property type="entry name" value="SERINE/THREONINE-PROTEIN KINASE PLK"/>
    <property type="match status" value="1"/>
</dbReference>
<feature type="binding site" evidence="6">
    <location>
        <position position="100"/>
    </location>
    <ligand>
        <name>ATP</name>
        <dbReference type="ChEBI" id="CHEBI:30616"/>
    </ligand>
</feature>
<dbReference type="GO" id="GO:0004674">
    <property type="term" value="F:protein serine/threonine kinase activity"/>
    <property type="evidence" value="ECO:0007669"/>
    <property type="project" value="UniProtKB-KW"/>
</dbReference>
<sequence length="325" mass="37912">MDILPYQPRIAFTRTQRVRSMLQTPISLPQTSSTNFNQQNQGQNQSNIQFKRNRQLRNSFSELPGFQLKNYQFQGTLGKGQFAKVYKAQRKSDGLIVAIKVYEKCFLNMMRKQNIQREINILNQLEHTNIIKLIEVVDNLRGINLIMEYGGDENLRDLSNRSESNIKQIIRQMIRALNYLQSKQIIHRDLKLDNVLINNGVVKIIDFGFAVQTDGNKLSVFCGTPNYMAPELLLKIVCYSYEVDMWALGIILYHLIAIAYPFKGKNEQELYTCIKQGFYQRPQSISELGFQFLDKLLTNNPKKRITAKEALLHKWLIEPMIKYYD</sequence>
<dbReference type="PROSITE" id="PS00107">
    <property type="entry name" value="PROTEIN_KINASE_ATP"/>
    <property type="match status" value="1"/>
</dbReference>
<feature type="region of interest" description="Disordered" evidence="8">
    <location>
        <begin position="29"/>
        <end position="48"/>
    </location>
</feature>